<reference evidence="1" key="1">
    <citation type="journal article" date="2020" name="mSystems">
        <title>Genome- and Community-Level Interaction Insights into Carbon Utilization and Element Cycling Functions of Hydrothermarchaeota in Hydrothermal Sediment.</title>
        <authorList>
            <person name="Zhou Z."/>
            <person name="Liu Y."/>
            <person name="Xu W."/>
            <person name="Pan J."/>
            <person name="Luo Z.H."/>
            <person name="Li M."/>
        </authorList>
    </citation>
    <scope>NUCLEOTIDE SEQUENCE [LARGE SCALE GENOMIC DNA]</scope>
    <source>
        <strain evidence="1">SpSt-210</strain>
    </source>
</reference>
<accession>A0A831TGD6</accession>
<evidence type="ECO:0000313" key="1">
    <source>
        <dbReference type="EMBL" id="HEG91536.1"/>
    </source>
</evidence>
<protein>
    <submittedName>
        <fullName evidence="1">Uncharacterized protein</fullName>
    </submittedName>
</protein>
<sequence length="158" mass="17263">MRRLVPTLVTAALLLGIVFLACEAAQIVMSLPSVDDAPVRALQRKGKLTGEAETTGPPDPVRVGMEPRPLLDALATVMTASLSCGSTVLDPDKVTSVLQEYVREDASLRWARVERGWRMAVLSCEPRQDGTATLVVQFTPDEQRSIQVPLERIRAPEE</sequence>
<organism evidence="1">
    <name type="scientific">Thermorudis peleae</name>
    <dbReference type="NCBI Taxonomy" id="1382356"/>
    <lineage>
        <taxon>Bacteria</taxon>
        <taxon>Pseudomonadati</taxon>
        <taxon>Thermomicrobiota</taxon>
        <taxon>Thermomicrobia</taxon>
        <taxon>Thermomicrobia incertae sedis</taxon>
        <taxon>Thermorudis</taxon>
    </lineage>
</organism>
<proteinExistence type="predicted"/>
<name>A0A831TGD6_9BACT</name>
<dbReference type="PROSITE" id="PS51257">
    <property type="entry name" value="PROKAR_LIPOPROTEIN"/>
    <property type="match status" value="1"/>
</dbReference>
<comment type="caution">
    <text evidence="1">The sequence shown here is derived from an EMBL/GenBank/DDBJ whole genome shotgun (WGS) entry which is preliminary data.</text>
</comment>
<gene>
    <name evidence="1" type="ORF">ENP34_08850</name>
</gene>
<dbReference type="EMBL" id="DSIY01000206">
    <property type="protein sequence ID" value="HEG91536.1"/>
    <property type="molecule type" value="Genomic_DNA"/>
</dbReference>
<dbReference type="AlphaFoldDB" id="A0A831TGD6"/>